<evidence type="ECO:0000313" key="1">
    <source>
        <dbReference type="EMBL" id="KAB1273054.1"/>
    </source>
</evidence>
<sequence length="111" mass="12326">MWPHSPHPISQGLWSCFPLSSQIMLFRVHLSLYSPCSFHRLPLASEEKPKCPPQLPTPSPVITLPSSLSSLPFTCATIPFLTFTPTGLFPSRTHGRFLCHELSAQSPSSLR</sequence>
<organism evidence="1 2">
    <name type="scientific">Camelus dromedarius</name>
    <name type="common">Dromedary</name>
    <name type="synonym">Arabian camel</name>
    <dbReference type="NCBI Taxonomy" id="9838"/>
    <lineage>
        <taxon>Eukaryota</taxon>
        <taxon>Metazoa</taxon>
        <taxon>Chordata</taxon>
        <taxon>Craniata</taxon>
        <taxon>Vertebrata</taxon>
        <taxon>Euteleostomi</taxon>
        <taxon>Mammalia</taxon>
        <taxon>Eutheria</taxon>
        <taxon>Laurasiatheria</taxon>
        <taxon>Artiodactyla</taxon>
        <taxon>Tylopoda</taxon>
        <taxon>Camelidae</taxon>
        <taxon>Camelus</taxon>
    </lineage>
</organism>
<accession>A0A5N4DQ35</accession>
<keyword evidence="2" id="KW-1185">Reference proteome</keyword>
<dbReference type="AlphaFoldDB" id="A0A5N4DQ35"/>
<gene>
    <name evidence="1" type="ORF">Cadr_000011634</name>
</gene>
<dbReference type="EMBL" id="JWIN03000009">
    <property type="protein sequence ID" value="KAB1273054.1"/>
    <property type="molecule type" value="Genomic_DNA"/>
</dbReference>
<dbReference type="Proteomes" id="UP000299084">
    <property type="component" value="Unassembled WGS sequence"/>
</dbReference>
<proteinExistence type="predicted"/>
<name>A0A5N4DQ35_CAMDR</name>
<protein>
    <submittedName>
        <fullName evidence="1">Uncharacterized protein</fullName>
    </submittedName>
</protein>
<reference evidence="1 2" key="1">
    <citation type="journal article" date="2019" name="Mol. Ecol. Resour.">
        <title>Improving Illumina assemblies with Hi-C and long reads: an example with the North African dromedary.</title>
        <authorList>
            <person name="Elbers J.P."/>
            <person name="Rogers M.F."/>
            <person name="Perelman P.L."/>
            <person name="Proskuryakova A.A."/>
            <person name="Serdyukova N.A."/>
            <person name="Johnson W.E."/>
            <person name="Horin P."/>
            <person name="Corander J."/>
            <person name="Murphy D."/>
            <person name="Burger P.A."/>
        </authorList>
    </citation>
    <scope>NUCLEOTIDE SEQUENCE [LARGE SCALE GENOMIC DNA]</scope>
    <source>
        <strain evidence="1">Drom800</strain>
        <tissue evidence="1">Blood</tissue>
    </source>
</reference>
<evidence type="ECO:0000313" key="2">
    <source>
        <dbReference type="Proteomes" id="UP000299084"/>
    </source>
</evidence>
<comment type="caution">
    <text evidence="1">The sequence shown here is derived from an EMBL/GenBank/DDBJ whole genome shotgun (WGS) entry which is preliminary data.</text>
</comment>